<dbReference type="InterPro" id="IPR011650">
    <property type="entry name" value="Peptidase_M20_dimer"/>
</dbReference>
<dbReference type="AlphaFoldDB" id="A0A1Y4LYX7"/>
<name>A0A1Y4LYX7_9FIRM</name>
<evidence type="ECO:0000256" key="1">
    <source>
        <dbReference type="PIRNR" id="PIRNR037226"/>
    </source>
</evidence>
<dbReference type="Proteomes" id="UP000195447">
    <property type="component" value="Unassembled WGS sequence"/>
</dbReference>
<keyword evidence="4" id="KW-1185">Reference proteome</keyword>
<sequence length="389" mass="41781">MENKQTILDFIVSKTDDYMALVKTMYENPEIGNQEFETMELLTNYLIDAGFETQKGYVVPTGFIGTYDTKKEGPTIAFMCEYDALPEVGHGCGHNLIAGIGIAAGEALKQVVDQYGGKVIVLGTPAEENFGGKVSMANAGVFDTIDVALMVHPGTKNGVGSKSQALNPIKFEFFGKNAHACHPEQGASALDAAVMTFVSINMLRQFVEPGTYIHGIIKDGGTAANVIPAYASLEYYFRASTMKYAKEVTEKAINCAKGACQATNTTLKTSVYECPYEDTLVNYTLAEMLTSTYNELGLPNVDPVDEEAKGSTDVGAASYKCPTIQGNIKIASDDVLGHSKEMAAATISEDGKNGLIKASQAIALVALELLENPNKLKQVKEEFNQSVHG</sequence>
<dbReference type="InterPro" id="IPR036264">
    <property type="entry name" value="Bact_exopeptidase_dim_dom"/>
</dbReference>
<dbReference type="PIRSF" id="PIRSF037226">
    <property type="entry name" value="Amidohydrolase_ACY1L2_prd"/>
    <property type="match status" value="1"/>
</dbReference>
<proteinExistence type="inferred from homology"/>
<dbReference type="Pfam" id="PF01546">
    <property type="entry name" value="Peptidase_M20"/>
    <property type="match status" value="1"/>
</dbReference>
<dbReference type="Pfam" id="PF07687">
    <property type="entry name" value="M20_dimer"/>
    <property type="match status" value="1"/>
</dbReference>
<dbReference type="CDD" id="cd03887">
    <property type="entry name" value="M20_Acy1L2"/>
    <property type="match status" value="1"/>
</dbReference>
<dbReference type="InterPro" id="IPR002933">
    <property type="entry name" value="Peptidase_M20"/>
</dbReference>
<dbReference type="FunFam" id="3.30.70.360:FF:000004">
    <property type="entry name" value="Peptidase M20 domain-containing protein 2"/>
    <property type="match status" value="1"/>
</dbReference>
<dbReference type="InterPro" id="IPR017439">
    <property type="entry name" value="Amidohydrolase"/>
</dbReference>
<dbReference type="NCBIfam" id="TIGR01891">
    <property type="entry name" value="amidohydrolases"/>
    <property type="match status" value="1"/>
</dbReference>
<organism evidence="3 4">
    <name type="scientific">Faecalitalea cylindroides</name>
    <dbReference type="NCBI Taxonomy" id="39483"/>
    <lineage>
        <taxon>Bacteria</taxon>
        <taxon>Bacillati</taxon>
        <taxon>Bacillota</taxon>
        <taxon>Erysipelotrichia</taxon>
        <taxon>Erysipelotrichales</taxon>
        <taxon>Erysipelotrichaceae</taxon>
        <taxon>Faecalitalea</taxon>
    </lineage>
</organism>
<reference evidence="4" key="1">
    <citation type="submission" date="2017-04" db="EMBL/GenBank/DDBJ databases">
        <title>Function of individual gut microbiota members based on whole genome sequencing of pure cultures obtained from chicken caecum.</title>
        <authorList>
            <person name="Medvecky M."/>
            <person name="Cejkova D."/>
            <person name="Polansky O."/>
            <person name="Karasova D."/>
            <person name="Kubasova T."/>
            <person name="Cizek A."/>
            <person name="Rychlik I."/>
        </authorList>
    </citation>
    <scope>NUCLEOTIDE SEQUENCE [LARGE SCALE GENOMIC DNA]</scope>
    <source>
        <strain evidence="4">An178</strain>
    </source>
</reference>
<dbReference type="Gene3D" id="3.30.70.360">
    <property type="match status" value="1"/>
</dbReference>
<dbReference type="GO" id="GO:0046657">
    <property type="term" value="P:folic acid catabolic process"/>
    <property type="evidence" value="ECO:0007669"/>
    <property type="project" value="TreeGrafter"/>
</dbReference>
<protein>
    <recommendedName>
        <fullName evidence="1">Peptidase M20 domain-containing protein 2</fullName>
    </recommendedName>
</protein>
<dbReference type="Gene3D" id="3.40.630.10">
    <property type="entry name" value="Zn peptidases"/>
    <property type="match status" value="1"/>
</dbReference>
<accession>A0A1Y4LYX7</accession>
<dbReference type="RefSeq" id="WP_087158207.1">
    <property type="nucleotide sequence ID" value="NZ_NFKM01000002.1"/>
</dbReference>
<dbReference type="GO" id="GO:0005737">
    <property type="term" value="C:cytoplasm"/>
    <property type="evidence" value="ECO:0007669"/>
    <property type="project" value="TreeGrafter"/>
</dbReference>
<dbReference type="PANTHER" id="PTHR30575">
    <property type="entry name" value="PEPTIDASE M20"/>
    <property type="match status" value="1"/>
</dbReference>
<dbReference type="SUPFAM" id="SSF53187">
    <property type="entry name" value="Zn-dependent exopeptidases"/>
    <property type="match status" value="1"/>
</dbReference>
<keyword evidence="3" id="KW-0378">Hydrolase</keyword>
<feature type="domain" description="Peptidase M20 dimerisation" evidence="2">
    <location>
        <begin position="170"/>
        <end position="255"/>
    </location>
</feature>
<dbReference type="InterPro" id="IPR017144">
    <property type="entry name" value="Xaa-Arg_dipeptidase"/>
</dbReference>
<dbReference type="InterPro" id="IPR052030">
    <property type="entry name" value="Peptidase_M20/M20A_hydrolases"/>
</dbReference>
<dbReference type="GO" id="GO:0016805">
    <property type="term" value="F:dipeptidase activity"/>
    <property type="evidence" value="ECO:0007669"/>
    <property type="project" value="InterPro"/>
</dbReference>
<evidence type="ECO:0000313" key="3">
    <source>
        <dbReference type="EMBL" id="OUP61777.1"/>
    </source>
</evidence>
<dbReference type="PANTHER" id="PTHR30575:SF0">
    <property type="entry name" value="XAA-ARG DIPEPTIDASE"/>
    <property type="match status" value="1"/>
</dbReference>
<dbReference type="GO" id="GO:0071713">
    <property type="term" value="F:para-aminobenzoyl-glutamate hydrolase activity"/>
    <property type="evidence" value="ECO:0007669"/>
    <property type="project" value="TreeGrafter"/>
</dbReference>
<gene>
    <name evidence="3" type="ORF">B5F14_02120</name>
</gene>
<dbReference type="SUPFAM" id="SSF55031">
    <property type="entry name" value="Bacterial exopeptidase dimerisation domain"/>
    <property type="match status" value="1"/>
</dbReference>
<evidence type="ECO:0000313" key="4">
    <source>
        <dbReference type="Proteomes" id="UP000195447"/>
    </source>
</evidence>
<dbReference type="EMBL" id="NFKM01000002">
    <property type="protein sequence ID" value="OUP61777.1"/>
    <property type="molecule type" value="Genomic_DNA"/>
</dbReference>
<evidence type="ECO:0000259" key="2">
    <source>
        <dbReference type="Pfam" id="PF07687"/>
    </source>
</evidence>
<comment type="similarity">
    <text evidence="1">Belongs to the peptidase M20A family.</text>
</comment>
<comment type="caution">
    <text evidence="3">The sequence shown here is derived from an EMBL/GenBank/DDBJ whole genome shotgun (WGS) entry which is preliminary data.</text>
</comment>